<name>A0A1M4S959_9FLAO</name>
<sequence length="134" mass="15899">MKLLITALFASFFMNSQEIPLNSSNFNKYINEVYLEQSETIVFSNPVHLKNKKALLKRVFIINNVERPSIKHDNFENLHKINTYNKKLGASLPDYLEPSLFNPFLYKMDIYNDQTVFYYYSKSKQLIKIYPTKQ</sequence>
<gene>
    <name evidence="1" type="ORF">SAMN05444278_10124</name>
</gene>
<evidence type="ECO:0000313" key="2">
    <source>
        <dbReference type="Proteomes" id="UP000184462"/>
    </source>
</evidence>
<organism evidence="1 2">
    <name type="scientific">Psychroflexus salarius</name>
    <dbReference type="NCBI Taxonomy" id="1155689"/>
    <lineage>
        <taxon>Bacteria</taxon>
        <taxon>Pseudomonadati</taxon>
        <taxon>Bacteroidota</taxon>
        <taxon>Flavobacteriia</taxon>
        <taxon>Flavobacteriales</taxon>
        <taxon>Flavobacteriaceae</taxon>
        <taxon>Psychroflexus</taxon>
    </lineage>
</organism>
<dbReference type="Proteomes" id="UP000184462">
    <property type="component" value="Unassembled WGS sequence"/>
</dbReference>
<accession>A0A1M4S959</accession>
<dbReference type="STRING" id="1155689.SAMN05444278_10124"/>
<reference evidence="1 2" key="1">
    <citation type="submission" date="2016-11" db="EMBL/GenBank/DDBJ databases">
        <authorList>
            <person name="Jaros S."/>
            <person name="Januszkiewicz K."/>
            <person name="Wedrychowicz H."/>
        </authorList>
    </citation>
    <scope>NUCLEOTIDE SEQUENCE [LARGE SCALE GENOMIC DNA]</scope>
    <source>
        <strain evidence="1 2">DSM 25661</strain>
    </source>
</reference>
<dbReference type="OrthoDB" id="9942557at2"/>
<keyword evidence="2" id="KW-1185">Reference proteome</keyword>
<proteinExistence type="predicted"/>
<protein>
    <submittedName>
        <fullName evidence="1">Uncharacterized protein</fullName>
    </submittedName>
</protein>
<dbReference type="AlphaFoldDB" id="A0A1M4S959"/>
<evidence type="ECO:0000313" key="1">
    <source>
        <dbReference type="EMBL" id="SHE28734.1"/>
    </source>
</evidence>
<dbReference type="EMBL" id="FQTW01000001">
    <property type="protein sequence ID" value="SHE28734.1"/>
    <property type="molecule type" value="Genomic_DNA"/>
</dbReference>
<dbReference type="RefSeq" id="WP_073190287.1">
    <property type="nucleotide sequence ID" value="NZ_FQTW01000001.1"/>
</dbReference>